<evidence type="ECO:0000256" key="3">
    <source>
        <dbReference type="ARBA" id="ARBA00023033"/>
    </source>
</evidence>
<dbReference type="GO" id="GO:0020037">
    <property type="term" value="F:heme binding"/>
    <property type="evidence" value="ECO:0007669"/>
    <property type="project" value="InterPro"/>
</dbReference>
<accession>A0A318YX08</accession>
<dbReference type="Pfam" id="PF00067">
    <property type="entry name" value="p450"/>
    <property type="match status" value="1"/>
</dbReference>
<evidence type="ECO:0000313" key="5">
    <source>
        <dbReference type="EMBL" id="PYH39461.1"/>
    </source>
</evidence>
<keyword evidence="3" id="KW-0503">Monooxygenase</keyword>
<dbReference type="EMBL" id="KZ821446">
    <property type="protein sequence ID" value="PYH39461.1"/>
    <property type="molecule type" value="Genomic_DNA"/>
</dbReference>
<dbReference type="PRINTS" id="PR00385">
    <property type="entry name" value="P450"/>
</dbReference>
<feature type="binding site" description="axial binding residue" evidence="4">
    <location>
        <position position="467"/>
    </location>
    <ligand>
        <name>heme</name>
        <dbReference type="ChEBI" id="CHEBI:30413"/>
    </ligand>
    <ligandPart>
        <name>Fe</name>
        <dbReference type="ChEBI" id="CHEBI:18248"/>
    </ligandPart>
</feature>
<protein>
    <submittedName>
        <fullName evidence="5">Cytochrome P450</fullName>
    </submittedName>
</protein>
<dbReference type="InterPro" id="IPR050121">
    <property type="entry name" value="Cytochrome_P450_monoxygenase"/>
</dbReference>
<reference evidence="5" key="1">
    <citation type="submission" date="2016-12" db="EMBL/GenBank/DDBJ databases">
        <title>The genomes of Aspergillus section Nigri reveals drivers in fungal speciation.</title>
        <authorList>
            <consortium name="DOE Joint Genome Institute"/>
            <person name="Vesth T.C."/>
            <person name="Nybo J."/>
            <person name="Theobald S."/>
            <person name="Brandl J."/>
            <person name="Frisvad J.C."/>
            <person name="Nielsen K.F."/>
            <person name="Lyhne E.K."/>
            <person name="Kogle M.E."/>
            <person name="Kuo A."/>
            <person name="Riley R."/>
            <person name="Clum A."/>
            <person name="Nolan M."/>
            <person name="Lipzen A."/>
            <person name="Salamov A."/>
            <person name="Henrissat B."/>
            <person name="Wiebenga A."/>
            <person name="De Vries R.P."/>
            <person name="Grigoriev I.V."/>
            <person name="Mortensen U.H."/>
            <person name="Andersen M.R."/>
            <person name="Baker S.E."/>
        </authorList>
    </citation>
    <scope>NUCLEOTIDE SEQUENCE [LARGE SCALE GENOMIC DNA]</scope>
    <source>
        <strain evidence="5">CBS 115656</strain>
    </source>
</reference>
<comment type="cofactor">
    <cofactor evidence="4">
        <name>heme</name>
        <dbReference type="ChEBI" id="CHEBI:30413"/>
    </cofactor>
</comment>
<dbReference type="RefSeq" id="XP_025484939.1">
    <property type="nucleotide sequence ID" value="XM_025619017.1"/>
</dbReference>
<comment type="similarity">
    <text evidence="1">Belongs to the cytochrome P450 family.</text>
</comment>
<organism evidence="5 6">
    <name type="scientific">Aspergillus neoniger (strain CBS 115656)</name>
    <dbReference type="NCBI Taxonomy" id="1448310"/>
    <lineage>
        <taxon>Eukaryota</taxon>
        <taxon>Fungi</taxon>
        <taxon>Dikarya</taxon>
        <taxon>Ascomycota</taxon>
        <taxon>Pezizomycotina</taxon>
        <taxon>Eurotiomycetes</taxon>
        <taxon>Eurotiomycetidae</taxon>
        <taxon>Eurotiales</taxon>
        <taxon>Aspergillaceae</taxon>
        <taxon>Aspergillus</taxon>
        <taxon>Aspergillus subgen. Circumdati</taxon>
    </lineage>
</organism>
<proteinExistence type="inferred from homology"/>
<dbReference type="InterPro" id="IPR002401">
    <property type="entry name" value="Cyt_P450_E_grp-I"/>
</dbReference>
<evidence type="ECO:0000256" key="1">
    <source>
        <dbReference type="ARBA" id="ARBA00010617"/>
    </source>
</evidence>
<keyword evidence="4" id="KW-0408">Iron</keyword>
<dbReference type="PRINTS" id="PR00463">
    <property type="entry name" value="EP450I"/>
</dbReference>
<dbReference type="InterPro" id="IPR001128">
    <property type="entry name" value="Cyt_P450"/>
</dbReference>
<dbReference type="InterPro" id="IPR036396">
    <property type="entry name" value="Cyt_P450_sf"/>
</dbReference>
<dbReference type="CDD" id="cd11069">
    <property type="entry name" value="CYP_FUM15-like"/>
    <property type="match status" value="1"/>
</dbReference>
<dbReference type="PANTHER" id="PTHR24305">
    <property type="entry name" value="CYTOCHROME P450"/>
    <property type="match status" value="1"/>
</dbReference>
<keyword evidence="4" id="KW-0349">Heme</keyword>
<dbReference type="GO" id="GO:0016705">
    <property type="term" value="F:oxidoreductase activity, acting on paired donors, with incorporation or reduction of molecular oxygen"/>
    <property type="evidence" value="ECO:0007669"/>
    <property type="project" value="InterPro"/>
</dbReference>
<name>A0A318YX08_ASPNB</name>
<dbReference type="SUPFAM" id="SSF48264">
    <property type="entry name" value="Cytochrome P450"/>
    <property type="match status" value="1"/>
</dbReference>
<gene>
    <name evidence="5" type="ORF">BO87DRAFT_297300</name>
</gene>
<dbReference type="Proteomes" id="UP000247647">
    <property type="component" value="Unassembled WGS sequence"/>
</dbReference>
<dbReference type="GO" id="GO:0005506">
    <property type="term" value="F:iron ion binding"/>
    <property type="evidence" value="ECO:0007669"/>
    <property type="project" value="InterPro"/>
</dbReference>
<dbReference type="GO" id="GO:0004497">
    <property type="term" value="F:monooxygenase activity"/>
    <property type="evidence" value="ECO:0007669"/>
    <property type="project" value="UniProtKB-KW"/>
</dbReference>
<dbReference type="OrthoDB" id="1470350at2759"/>
<dbReference type="AlphaFoldDB" id="A0A318YX08"/>
<evidence type="ECO:0000313" key="6">
    <source>
        <dbReference type="Proteomes" id="UP000247647"/>
    </source>
</evidence>
<dbReference type="GeneID" id="37121473"/>
<dbReference type="PANTHER" id="PTHR24305:SF227">
    <property type="entry name" value="P450, PUTATIVE (EUROFUNG)-RELATED"/>
    <property type="match status" value="1"/>
</dbReference>
<keyword evidence="4" id="KW-0479">Metal-binding</keyword>
<evidence type="ECO:0000256" key="2">
    <source>
        <dbReference type="ARBA" id="ARBA00023002"/>
    </source>
</evidence>
<keyword evidence="6" id="KW-1185">Reference proteome</keyword>
<dbReference type="Gene3D" id="1.10.630.10">
    <property type="entry name" value="Cytochrome P450"/>
    <property type="match status" value="1"/>
</dbReference>
<sequence length="525" mass="59994">MIGTATSFGNMSLILLLLLIIWVLWRRFVWSNYFSPLRRLSSPHSGTWGMNQRLRLYTEPRGKPQCDWVNYIPNDGLIRYRTLLNSDRLLVTSPEALAEDLTTKCYDFRKPKWLVGELKQVLRVWLSLGEGDDHRIQRKILTPAFSFRHIKNLYGVFWDKSHELVNAMTEHLSCKEKEQQITRLACDESPPGTGVLDIADWANRATLDMIGIAGMGRDFGAIHDSNADLVRAYTLGFQPSKSAIFLAILRLLLPNWLVNRLPLPRNKEIQRAVRTIRGVCAELIHQESKYISDNSNPEHRDILRVALQNVGFSEEGLIDQLMAFLAAGHETTATAITWAIYLLCANRDVQNTLRQEVREKLPSQDDLTKFFKHQSIDSMTYLHAVCDEVLRYAPPVPFTIREAVVDTMILNQPVPKGTKIMLVPRATNRDAHLWGPDAQEFKPERWLKPDTRSNYATMTFLHGPRSCIGRSFAKAEFAILLAVLVGRFEFELEDGRFLDERHLKVTRAVTARPVNGLLVKVTPLL</sequence>
<evidence type="ECO:0000256" key="4">
    <source>
        <dbReference type="PIRSR" id="PIRSR602401-1"/>
    </source>
</evidence>
<keyword evidence="2" id="KW-0560">Oxidoreductase</keyword>